<dbReference type="Pfam" id="PF00415">
    <property type="entry name" value="RCC1"/>
    <property type="match status" value="1"/>
</dbReference>
<feature type="repeat" description="RCC1" evidence="2">
    <location>
        <begin position="627"/>
        <end position="704"/>
    </location>
</feature>
<accession>A0AAD2FLS1</accession>
<comment type="caution">
    <text evidence="4">The sequence shown here is derived from an EMBL/GenBank/DDBJ whole genome shotgun (WGS) entry which is preliminary data.</text>
</comment>
<dbReference type="EMBL" id="CAKOGP040001112">
    <property type="protein sequence ID" value="CAJ1942612.1"/>
    <property type="molecule type" value="Genomic_DNA"/>
</dbReference>
<gene>
    <name evidence="4" type="ORF">CYCCA115_LOCUS8034</name>
</gene>
<evidence type="ECO:0000256" key="3">
    <source>
        <dbReference type="SAM" id="MobiDB-lite"/>
    </source>
</evidence>
<sequence length="772" mass="83219">MQKTARSGSAPHSRGREKPVPLPPSGRPRSASQGIPPVSPKKNKKPVTKTAKKVKTLAESCSIAMSRTESVLVSATGDVMVSRCRRSSTPYLTNVAGVSEPNICFESDFGAMSDFMSTIDVPWSNKLTNGGADNYIPRGDESVASGVSSYEWEKLDKQVMRKKNISKSEPKRIIKDPPTKTSPKESGVELVFSSMDSKDSELSDTVGIISMPSFDYSHIHEGNNDMIPPNFRMKKLPPTIHESPFEEKKEEDDTAIAEVQPFFHGVPVFLTSLSQIRITKVSANPLGAHVLMISAEALLLTYGLNNHGQLGIGIKSSLKDGSRGFVTSPTLVTPLLENGGKTINCAAGIDHSLVVVSTEGRRLQKIKRNCDEHSDDGIVSLKRQTSSPSRFEDDDLDVSDESVQHHQVYGFGHNDFLKVGLVNASLEGDSDFANEDEDILLPHRVALHCTVWPEDNLASKGSLPPQGIFDIAASAEHSAALMRRPTGDVEVYMWGNASMGALGKFDGNGKNVVVTGEIGKKPVSNVETVFPHPTLIEDLSYTTKDSTIGVPMSLALGRYCSFVLMSSGRCMSFGFSAEGMLGQGFGMTHTSEPKEIFLPQQGDSEASNTIVALSTGACHVLCTTADGGTWSWGVDKDGRLGLRVSDFGSFGPGEGAQTLAIEWVPQRIDIKQHASRNHSGSADDSTTCVQVCAGYDSSILLMRSGQVLSFGKKSGRLGKGEVDTDVLDPQPLHGGLCLFHDQSDKVSKGRLNTKAPPKVPGRKNIMRARSDL</sequence>
<dbReference type="Gene3D" id="2.130.10.30">
    <property type="entry name" value="Regulator of chromosome condensation 1/beta-lactamase-inhibitor protein II"/>
    <property type="match status" value="2"/>
</dbReference>
<dbReference type="PANTHER" id="PTHR22870:SF408">
    <property type="entry name" value="OS09G0560450 PROTEIN"/>
    <property type="match status" value="1"/>
</dbReference>
<feature type="repeat" description="RCC1" evidence="2">
    <location>
        <begin position="568"/>
        <end position="626"/>
    </location>
</feature>
<dbReference type="PROSITE" id="PS50012">
    <property type="entry name" value="RCC1_3"/>
    <property type="match status" value="3"/>
</dbReference>
<dbReference type="InterPro" id="IPR009091">
    <property type="entry name" value="RCC1/BLIP-II"/>
</dbReference>
<proteinExistence type="predicted"/>
<evidence type="ECO:0000256" key="2">
    <source>
        <dbReference type="PROSITE-ProRule" id="PRU00235"/>
    </source>
</evidence>
<keyword evidence="1" id="KW-0677">Repeat</keyword>
<dbReference type="InterPro" id="IPR000408">
    <property type="entry name" value="Reg_chr_condens"/>
</dbReference>
<evidence type="ECO:0000256" key="1">
    <source>
        <dbReference type="ARBA" id="ARBA00022737"/>
    </source>
</evidence>
<evidence type="ECO:0000313" key="5">
    <source>
        <dbReference type="Proteomes" id="UP001295423"/>
    </source>
</evidence>
<reference evidence="4" key="1">
    <citation type="submission" date="2023-08" db="EMBL/GenBank/DDBJ databases">
        <authorList>
            <person name="Audoor S."/>
            <person name="Bilcke G."/>
        </authorList>
    </citation>
    <scope>NUCLEOTIDE SEQUENCE</scope>
</reference>
<feature type="compositionally biased region" description="Basic residues" evidence="3">
    <location>
        <begin position="41"/>
        <end position="51"/>
    </location>
</feature>
<feature type="repeat" description="RCC1" evidence="2">
    <location>
        <begin position="297"/>
        <end position="358"/>
    </location>
</feature>
<feature type="region of interest" description="Disordered" evidence="3">
    <location>
        <begin position="1"/>
        <end position="51"/>
    </location>
</feature>
<dbReference type="PANTHER" id="PTHR22870">
    <property type="entry name" value="REGULATOR OF CHROMOSOME CONDENSATION"/>
    <property type="match status" value="1"/>
</dbReference>
<dbReference type="SUPFAM" id="SSF50985">
    <property type="entry name" value="RCC1/BLIP-II"/>
    <property type="match status" value="2"/>
</dbReference>
<dbReference type="Proteomes" id="UP001295423">
    <property type="component" value="Unassembled WGS sequence"/>
</dbReference>
<dbReference type="InterPro" id="IPR051210">
    <property type="entry name" value="Ub_ligase/GEF_domain"/>
</dbReference>
<keyword evidence="5" id="KW-1185">Reference proteome</keyword>
<dbReference type="AlphaFoldDB" id="A0AAD2FLS1"/>
<name>A0AAD2FLS1_9STRA</name>
<protein>
    <submittedName>
        <fullName evidence="4">Uncharacterized protein</fullName>
    </submittedName>
</protein>
<organism evidence="4 5">
    <name type="scientific">Cylindrotheca closterium</name>
    <dbReference type="NCBI Taxonomy" id="2856"/>
    <lineage>
        <taxon>Eukaryota</taxon>
        <taxon>Sar</taxon>
        <taxon>Stramenopiles</taxon>
        <taxon>Ochrophyta</taxon>
        <taxon>Bacillariophyta</taxon>
        <taxon>Bacillariophyceae</taxon>
        <taxon>Bacillariophycidae</taxon>
        <taxon>Bacillariales</taxon>
        <taxon>Bacillariaceae</taxon>
        <taxon>Cylindrotheca</taxon>
    </lineage>
</organism>
<evidence type="ECO:0000313" key="4">
    <source>
        <dbReference type="EMBL" id="CAJ1942612.1"/>
    </source>
</evidence>